<feature type="domain" description="Aminoglycoside phosphotransferase" evidence="1">
    <location>
        <begin position="38"/>
        <end position="260"/>
    </location>
</feature>
<dbReference type="GeneID" id="43278774"/>
<protein>
    <submittedName>
        <fullName evidence="2">Predicted kinase, aminoglycoside phosphotransferase (APT) family</fullName>
    </submittedName>
</protein>
<dbReference type="InterPro" id="IPR011009">
    <property type="entry name" value="Kinase-like_dom_sf"/>
</dbReference>
<dbReference type="Gene3D" id="3.30.200.20">
    <property type="entry name" value="Phosphorylase Kinase, domain 1"/>
    <property type="match status" value="1"/>
</dbReference>
<evidence type="ECO:0000259" key="1">
    <source>
        <dbReference type="Pfam" id="PF01636"/>
    </source>
</evidence>
<proteinExistence type="predicted"/>
<dbReference type="STRING" id="47854.GA0070603_2121"/>
<keyword evidence="3" id="KW-1185">Reference proteome</keyword>
<dbReference type="Gene3D" id="3.90.1200.10">
    <property type="match status" value="1"/>
</dbReference>
<dbReference type="Pfam" id="PF01636">
    <property type="entry name" value="APH"/>
    <property type="match status" value="1"/>
</dbReference>
<gene>
    <name evidence="2" type="ORF">GA0070603_2121</name>
</gene>
<dbReference type="RefSeq" id="WP_091310979.1">
    <property type="nucleotide sequence ID" value="NZ_FMIB01000002.1"/>
</dbReference>
<organism evidence="2 3">
    <name type="scientific">Micromonospora chersina</name>
    <dbReference type="NCBI Taxonomy" id="47854"/>
    <lineage>
        <taxon>Bacteria</taxon>
        <taxon>Bacillati</taxon>
        <taxon>Actinomycetota</taxon>
        <taxon>Actinomycetes</taxon>
        <taxon>Micromonosporales</taxon>
        <taxon>Micromonosporaceae</taxon>
        <taxon>Micromonospora</taxon>
    </lineage>
</organism>
<dbReference type="Proteomes" id="UP000198605">
    <property type="component" value="Unassembled WGS sequence"/>
</dbReference>
<keyword evidence="2" id="KW-0808">Transferase</keyword>
<dbReference type="PANTHER" id="PTHR21310:SF42">
    <property type="entry name" value="BIFUNCTIONAL AAC_APH"/>
    <property type="match status" value="1"/>
</dbReference>
<dbReference type="AlphaFoldDB" id="A0A1C6UQA3"/>
<dbReference type="EMBL" id="FMIB01000002">
    <property type="protein sequence ID" value="SCL56019.1"/>
    <property type="molecule type" value="Genomic_DNA"/>
</dbReference>
<evidence type="ECO:0000313" key="3">
    <source>
        <dbReference type="Proteomes" id="UP000198605"/>
    </source>
</evidence>
<dbReference type="SUPFAM" id="SSF56112">
    <property type="entry name" value="Protein kinase-like (PK-like)"/>
    <property type="match status" value="1"/>
</dbReference>
<sequence>MPAGQMHRDEVRTDSALVRRLVAGQFPQWADRPVTPVASGGTSNAIYRLGDDLAVRLPRIESAVHQVEFEHEWLPVLARHLPVAVPEPRVVGRPDESYPWPWAVFHWVDGEHPAEGNTDPRRFAADLGELVAGLRRADTAGAPVGYRSGPLSDRDAYLRKWTEAARGLVDVDAVLSVWEAALAAPAWDGPPVWSHGDLLAGNVLVRGGRLCGLIDFGAAGVGDPACDAMAAWTLLDADSREVFRETAGFDDAAWARGKGWALTFVSALTYYRETNPTMYAVGHRAVRAVLSDRP</sequence>
<name>A0A1C6UQA3_9ACTN</name>
<dbReference type="OrthoDB" id="9797603at2"/>
<dbReference type="CDD" id="cd05155">
    <property type="entry name" value="APH_ChoK_like_1"/>
    <property type="match status" value="1"/>
</dbReference>
<reference evidence="3" key="1">
    <citation type="submission" date="2016-06" db="EMBL/GenBank/DDBJ databases">
        <authorList>
            <person name="Varghese N."/>
            <person name="Submissions Spin"/>
        </authorList>
    </citation>
    <scope>NUCLEOTIDE SEQUENCE [LARGE SCALE GENOMIC DNA]</scope>
    <source>
        <strain evidence="3">DSM 44151</strain>
    </source>
</reference>
<dbReference type="InterPro" id="IPR002575">
    <property type="entry name" value="Aminoglycoside_PTrfase"/>
</dbReference>
<keyword evidence="2" id="KW-0418">Kinase</keyword>
<dbReference type="PANTHER" id="PTHR21310">
    <property type="entry name" value="AMINOGLYCOSIDE PHOSPHOTRANSFERASE-RELATED-RELATED"/>
    <property type="match status" value="1"/>
</dbReference>
<evidence type="ECO:0000313" key="2">
    <source>
        <dbReference type="EMBL" id="SCL56019.1"/>
    </source>
</evidence>
<accession>A0A1C6UQA3</accession>
<dbReference type="GO" id="GO:0016301">
    <property type="term" value="F:kinase activity"/>
    <property type="evidence" value="ECO:0007669"/>
    <property type="project" value="UniProtKB-KW"/>
</dbReference>
<dbReference type="InterPro" id="IPR051678">
    <property type="entry name" value="AGP_Transferase"/>
</dbReference>